<evidence type="ECO:0000313" key="1">
    <source>
        <dbReference type="EMBL" id="KAJ1371063.1"/>
    </source>
</evidence>
<accession>A0AAD5WIU8</accession>
<dbReference type="Proteomes" id="UP001196413">
    <property type="component" value="Unassembled WGS sequence"/>
</dbReference>
<dbReference type="EMBL" id="JAHQIW010006896">
    <property type="protein sequence ID" value="KAJ1371063.1"/>
    <property type="molecule type" value="Genomic_DNA"/>
</dbReference>
<organism evidence="1 2">
    <name type="scientific">Parelaphostrongylus tenuis</name>
    <name type="common">Meningeal worm</name>
    <dbReference type="NCBI Taxonomy" id="148309"/>
    <lineage>
        <taxon>Eukaryota</taxon>
        <taxon>Metazoa</taxon>
        <taxon>Ecdysozoa</taxon>
        <taxon>Nematoda</taxon>
        <taxon>Chromadorea</taxon>
        <taxon>Rhabditida</taxon>
        <taxon>Rhabditina</taxon>
        <taxon>Rhabditomorpha</taxon>
        <taxon>Strongyloidea</taxon>
        <taxon>Metastrongylidae</taxon>
        <taxon>Parelaphostrongylus</taxon>
    </lineage>
</organism>
<comment type="caution">
    <text evidence="1">The sequence shown here is derived from an EMBL/GenBank/DDBJ whole genome shotgun (WGS) entry which is preliminary data.</text>
</comment>
<protein>
    <submittedName>
        <fullName evidence="1">Uncharacterized protein</fullName>
    </submittedName>
</protein>
<evidence type="ECO:0000313" key="2">
    <source>
        <dbReference type="Proteomes" id="UP001196413"/>
    </source>
</evidence>
<dbReference type="AlphaFoldDB" id="A0AAD5WIU8"/>
<gene>
    <name evidence="1" type="ORF">KIN20_032934</name>
</gene>
<reference evidence="1" key="1">
    <citation type="submission" date="2021-06" db="EMBL/GenBank/DDBJ databases">
        <title>Parelaphostrongylus tenuis whole genome reference sequence.</title>
        <authorList>
            <person name="Garwood T.J."/>
            <person name="Larsen P.A."/>
            <person name="Fountain-Jones N.M."/>
            <person name="Garbe J.R."/>
            <person name="Macchietto M.G."/>
            <person name="Kania S.A."/>
            <person name="Gerhold R.W."/>
            <person name="Richards J.E."/>
            <person name="Wolf T.M."/>
        </authorList>
    </citation>
    <scope>NUCLEOTIDE SEQUENCE</scope>
    <source>
        <strain evidence="1">MNPRO001-30</strain>
        <tissue evidence="1">Meninges</tissue>
    </source>
</reference>
<name>A0AAD5WIU8_PARTN</name>
<proteinExistence type="predicted"/>
<sequence length="84" mass="9168">MKSLRVLGRSKVTGLTTLLVAMDYSAAPNIQAQVPGIASTEWGAQAFVSRLVMEAVLFDADVEWSACFANIFTTPCLTRDKDRD</sequence>
<keyword evidence="2" id="KW-1185">Reference proteome</keyword>